<organism evidence="2 3">
    <name type="scientific">Larinioides sclopetarius</name>
    <dbReference type="NCBI Taxonomy" id="280406"/>
    <lineage>
        <taxon>Eukaryota</taxon>
        <taxon>Metazoa</taxon>
        <taxon>Ecdysozoa</taxon>
        <taxon>Arthropoda</taxon>
        <taxon>Chelicerata</taxon>
        <taxon>Arachnida</taxon>
        <taxon>Araneae</taxon>
        <taxon>Araneomorphae</taxon>
        <taxon>Entelegynae</taxon>
        <taxon>Araneoidea</taxon>
        <taxon>Araneidae</taxon>
        <taxon>Larinioides</taxon>
    </lineage>
</organism>
<evidence type="ECO:0000313" key="3">
    <source>
        <dbReference type="Proteomes" id="UP001497382"/>
    </source>
</evidence>
<evidence type="ECO:0000313" key="2">
    <source>
        <dbReference type="EMBL" id="CAL1264916.1"/>
    </source>
</evidence>
<name>A0AAV1Z051_9ARAC</name>
<comment type="caution">
    <text evidence="2">The sequence shown here is derived from an EMBL/GenBank/DDBJ whole genome shotgun (WGS) entry which is preliminary data.</text>
</comment>
<dbReference type="AlphaFoldDB" id="A0AAV1Z051"/>
<proteinExistence type="predicted"/>
<keyword evidence="1" id="KW-0732">Signal</keyword>
<sequence length="147" mass="16578">MSPNKISSPAMICIVIISVILSTAVCQVDNETETSTGSANEVTLVSTTVKPPVNVSCETHNNDCKGCVSNSDCYYCETDGVCYFKITKILSDEKCNLKKIHYLTCRGGKKELKEQKKFAKNMVLLKIQTHIKDLMHRHEMRCNLFYF</sequence>
<protein>
    <submittedName>
        <fullName evidence="2">Uncharacterized protein</fullName>
    </submittedName>
</protein>
<gene>
    <name evidence="2" type="ORF">LARSCL_LOCUS2229</name>
</gene>
<dbReference type="EMBL" id="CAXIEN010000015">
    <property type="protein sequence ID" value="CAL1264916.1"/>
    <property type="molecule type" value="Genomic_DNA"/>
</dbReference>
<feature type="signal peptide" evidence="1">
    <location>
        <begin position="1"/>
        <end position="26"/>
    </location>
</feature>
<dbReference type="Proteomes" id="UP001497382">
    <property type="component" value="Unassembled WGS sequence"/>
</dbReference>
<keyword evidence="3" id="KW-1185">Reference proteome</keyword>
<feature type="chain" id="PRO_5044021819" evidence="1">
    <location>
        <begin position="27"/>
        <end position="147"/>
    </location>
</feature>
<evidence type="ECO:0000256" key="1">
    <source>
        <dbReference type="SAM" id="SignalP"/>
    </source>
</evidence>
<reference evidence="2 3" key="1">
    <citation type="submission" date="2024-04" db="EMBL/GenBank/DDBJ databases">
        <authorList>
            <person name="Rising A."/>
            <person name="Reimegard J."/>
            <person name="Sonavane S."/>
            <person name="Akerstrom W."/>
            <person name="Nylinder S."/>
            <person name="Hedman E."/>
            <person name="Kallberg Y."/>
        </authorList>
    </citation>
    <scope>NUCLEOTIDE SEQUENCE [LARGE SCALE GENOMIC DNA]</scope>
</reference>
<accession>A0AAV1Z051</accession>